<proteinExistence type="predicted"/>
<gene>
    <name evidence="1" type="ORF">GTP46_24425</name>
</gene>
<protein>
    <submittedName>
        <fullName evidence="1">Phage head closure protein</fullName>
    </submittedName>
</protein>
<keyword evidence="2" id="KW-1185">Reference proteome</keyword>
<evidence type="ECO:0000313" key="2">
    <source>
        <dbReference type="Proteomes" id="UP000479335"/>
    </source>
</evidence>
<dbReference type="RefSeq" id="WP_161009215.1">
    <property type="nucleotide sequence ID" value="NZ_WWCN01000018.1"/>
</dbReference>
<dbReference type="Proteomes" id="UP000479335">
    <property type="component" value="Unassembled WGS sequence"/>
</dbReference>
<dbReference type="AlphaFoldDB" id="A0A6L8KHW0"/>
<comment type="caution">
    <text evidence="1">The sequence shown here is derived from an EMBL/GenBank/DDBJ whole genome shotgun (WGS) entry which is preliminary data.</text>
</comment>
<dbReference type="InterPro" id="IPR008767">
    <property type="entry name" value="Phage_SPP1_head-tail_adaptor"/>
</dbReference>
<sequence length="111" mass="11864">MSFAATLNKRVLLQRLSGAQDEAGQPGVAGWVNVIESGDGKIWAGIRDVSGREFVAAGGTQNSVITTITIRHLPNVQASMRVLHGDDVYNIESVLGTEGRNLKLMCKRGVS</sequence>
<dbReference type="NCBIfam" id="TIGR01563">
    <property type="entry name" value="gp16_SPP1"/>
    <property type="match status" value="1"/>
</dbReference>
<dbReference type="EMBL" id="WWCN01000018">
    <property type="protein sequence ID" value="MYM25778.1"/>
    <property type="molecule type" value="Genomic_DNA"/>
</dbReference>
<reference evidence="1 2" key="1">
    <citation type="submission" date="2019-12" db="EMBL/GenBank/DDBJ databases">
        <title>Novel species isolated from a subtropical stream in China.</title>
        <authorList>
            <person name="Lu H."/>
        </authorList>
    </citation>
    <scope>NUCLEOTIDE SEQUENCE [LARGE SCALE GENOMIC DNA]</scope>
    <source>
        <strain evidence="1 2">FT135W</strain>
    </source>
</reference>
<dbReference type="Gene3D" id="2.40.10.270">
    <property type="entry name" value="Bacteriophage SPP1 head-tail adaptor protein"/>
    <property type="match status" value="1"/>
</dbReference>
<evidence type="ECO:0000313" key="1">
    <source>
        <dbReference type="EMBL" id="MYM25778.1"/>
    </source>
</evidence>
<organism evidence="1 2">
    <name type="scientific">Duganella flavida</name>
    <dbReference type="NCBI Taxonomy" id="2692175"/>
    <lineage>
        <taxon>Bacteria</taxon>
        <taxon>Pseudomonadati</taxon>
        <taxon>Pseudomonadota</taxon>
        <taxon>Betaproteobacteria</taxon>
        <taxon>Burkholderiales</taxon>
        <taxon>Oxalobacteraceae</taxon>
        <taxon>Telluria group</taxon>
        <taxon>Duganella</taxon>
    </lineage>
</organism>
<accession>A0A6L8KHW0</accession>
<dbReference type="InterPro" id="IPR038666">
    <property type="entry name" value="SSP1_head-tail_sf"/>
</dbReference>
<dbReference type="Pfam" id="PF05521">
    <property type="entry name" value="Phage_HCP"/>
    <property type="match status" value="1"/>
</dbReference>
<name>A0A6L8KHW0_9BURK</name>